<evidence type="ECO:0000256" key="1">
    <source>
        <dbReference type="SAM" id="MobiDB-lite"/>
    </source>
</evidence>
<evidence type="ECO:0000313" key="5">
    <source>
        <dbReference type="Proteomes" id="UP000023067"/>
    </source>
</evidence>
<keyword evidence="2" id="KW-0812">Transmembrane</keyword>
<dbReference type="EMBL" id="JDYK01000017">
    <property type="protein sequence ID" value="EWS80269.1"/>
    <property type="molecule type" value="Genomic_DNA"/>
</dbReference>
<evidence type="ECO:0000256" key="2">
    <source>
        <dbReference type="SAM" id="Phobius"/>
    </source>
</evidence>
<feature type="compositionally biased region" description="Low complexity" evidence="1">
    <location>
        <begin position="45"/>
        <end position="55"/>
    </location>
</feature>
<dbReference type="Proteomes" id="UP000023067">
    <property type="component" value="Unassembled WGS sequence"/>
</dbReference>
<evidence type="ECO:0000259" key="3">
    <source>
        <dbReference type="Pfam" id="PF13828"/>
    </source>
</evidence>
<feature type="compositionally biased region" description="Gly residues" evidence="1">
    <location>
        <begin position="22"/>
        <end position="31"/>
    </location>
</feature>
<reference evidence="4 5" key="1">
    <citation type="submission" date="2014-02" db="EMBL/GenBank/DDBJ databases">
        <title>Genome sequence of Brachybacterium phenoliresistens strain W13A50.</title>
        <authorList>
            <person name="Wang X."/>
        </authorList>
    </citation>
    <scope>NUCLEOTIDE SEQUENCE [LARGE SCALE GENOMIC DNA]</scope>
    <source>
        <strain evidence="4 5">W13A50</strain>
    </source>
</reference>
<accession>Z9JPZ6</accession>
<organism evidence="4 5">
    <name type="scientific">Brachybacterium phenoliresistens</name>
    <dbReference type="NCBI Taxonomy" id="396014"/>
    <lineage>
        <taxon>Bacteria</taxon>
        <taxon>Bacillati</taxon>
        <taxon>Actinomycetota</taxon>
        <taxon>Actinomycetes</taxon>
        <taxon>Micrococcales</taxon>
        <taxon>Dermabacteraceae</taxon>
        <taxon>Brachybacterium</taxon>
    </lineage>
</organism>
<feature type="transmembrane region" description="Helical" evidence="2">
    <location>
        <begin position="142"/>
        <end position="175"/>
    </location>
</feature>
<dbReference type="HOGENOM" id="CLU_1522356_0_0_11"/>
<feature type="domain" description="DUF4190" evidence="3">
    <location>
        <begin position="101"/>
        <end position="159"/>
    </location>
</feature>
<dbReference type="PATRIC" id="fig|396014.3.peg.2928"/>
<dbReference type="InterPro" id="IPR025241">
    <property type="entry name" value="DUF4190"/>
</dbReference>
<dbReference type="AlphaFoldDB" id="Z9JPZ6"/>
<dbReference type="STRING" id="396014.BF93_04485"/>
<keyword evidence="2" id="KW-0472">Membrane</keyword>
<gene>
    <name evidence="4" type="ORF">BF93_04485</name>
</gene>
<feature type="transmembrane region" description="Helical" evidence="2">
    <location>
        <begin position="103"/>
        <end position="130"/>
    </location>
</feature>
<dbReference type="Pfam" id="PF13828">
    <property type="entry name" value="DUF4190"/>
    <property type="match status" value="1"/>
</dbReference>
<keyword evidence="2" id="KW-1133">Transmembrane helix</keyword>
<dbReference type="OrthoDB" id="4794494at2"/>
<keyword evidence="5" id="KW-1185">Reference proteome</keyword>
<dbReference type="eggNOG" id="ENOG5030IYP">
    <property type="taxonomic scope" value="Bacteria"/>
</dbReference>
<comment type="caution">
    <text evidence="4">The sequence shown here is derived from an EMBL/GenBank/DDBJ whole genome shotgun (WGS) entry which is preliminary data.</text>
</comment>
<evidence type="ECO:0000313" key="4">
    <source>
        <dbReference type="EMBL" id="EWS80269.1"/>
    </source>
</evidence>
<proteinExistence type="predicted"/>
<dbReference type="RefSeq" id="WP_051487007.1">
    <property type="nucleotide sequence ID" value="NZ_KK070000.1"/>
</dbReference>
<sequence>MTDSDGYGRYSASGPSDPYAGTYGGAGGYGSPGTDPYGVPADELGSAGSSASAAAAPDPYASSAATAAPGYTGPEFGSGALPYGGPAQPQYYVAPPSSGSATAAMILGILSLTCLPLAGPVAVVLAVMGMKATADGTQGGRGLAIAGLVTGILGTLYLIFVVLWILLYVVVGVWAVGTS</sequence>
<protein>
    <submittedName>
        <fullName evidence="4">Membrane protein</fullName>
    </submittedName>
</protein>
<name>Z9JPZ6_9MICO</name>
<feature type="region of interest" description="Disordered" evidence="1">
    <location>
        <begin position="1"/>
        <end position="55"/>
    </location>
</feature>